<evidence type="ECO:0000313" key="3">
    <source>
        <dbReference type="Proteomes" id="UP000186922"/>
    </source>
</evidence>
<evidence type="ECO:0000313" key="2">
    <source>
        <dbReference type="EMBL" id="GAU91565.1"/>
    </source>
</evidence>
<accession>A0A1D1USY7</accession>
<evidence type="ECO:0000256" key="1">
    <source>
        <dbReference type="SAM" id="MobiDB-lite"/>
    </source>
</evidence>
<protein>
    <submittedName>
        <fullName evidence="2">Uncharacterized protein</fullName>
    </submittedName>
</protein>
<gene>
    <name evidence="2" type="primary">RvY_03793-1</name>
    <name evidence="2" type="synonym">RvY_03793.1</name>
    <name evidence="2" type="ORF">RvY_03793</name>
</gene>
<feature type="region of interest" description="Disordered" evidence="1">
    <location>
        <begin position="79"/>
        <end position="113"/>
    </location>
</feature>
<feature type="compositionally biased region" description="Low complexity" evidence="1">
    <location>
        <begin position="79"/>
        <end position="95"/>
    </location>
</feature>
<comment type="caution">
    <text evidence="2">The sequence shown here is derived from an EMBL/GenBank/DDBJ whole genome shotgun (WGS) entry which is preliminary data.</text>
</comment>
<organism evidence="2 3">
    <name type="scientific">Ramazzottius varieornatus</name>
    <name type="common">Water bear</name>
    <name type="synonym">Tardigrade</name>
    <dbReference type="NCBI Taxonomy" id="947166"/>
    <lineage>
        <taxon>Eukaryota</taxon>
        <taxon>Metazoa</taxon>
        <taxon>Ecdysozoa</taxon>
        <taxon>Tardigrada</taxon>
        <taxon>Eutardigrada</taxon>
        <taxon>Parachela</taxon>
        <taxon>Hypsibioidea</taxon>
        <taxon>Ramazzottiidae</taxon>
        <taxon>Ramazzottius</taxon>
    </lineage>
</organism>
<name>A0A1D1USY7_RAMVA</name>
<dbReference type="Proteomes" id="UP000186922">
    <property type="component" value="Unassembled WGS sequence"/>
</dbReference>
<dbReference type="EMBL" id="BDGG01000002">
    <property type="protein sequence ID" value="GAU91565.1"/>
    <property type="molecule type" value="Genomic_DNA"/>
</dbReference>
<dbReference type="AlphaFoldDB" id="A0A1D1USY7"/>
<proteinExistence type="predicted"/>
<sequence>MIQRIRINLYTLVLSDSRGLPFDCQPVCTDSQLPLQLPQRFQEASLPPNVAMAIQDQSQLDVLTGGSFYRFTPLTTITRQSSTTTGTTTTSPTTTQDPCLTSPPTAIRSVEFR</sequence>
<keyword evidence="3" id="KW-1185">Reference proteome</keyword>
<reference evidence="2 3" key="1">
    <citation type="journal article" date="2016" name="Nat. Commun.">
        <title>Extremotolerant tardigrade genome and improved radiotolerance of human cultured cells by tardigrade-unique protein.</title>
        <authorList>
            <person name="Hashimoto T."/>
            <person name="Horikawa D.D."/>
            <person name="Saito Y."/>
            <person name="Kuwahara H."/>
            <person name="Kozuka-Hata H."/>
            <person name="Shin-I T."/>
            <person name="Minakuchi Y."/>
            <person name="Ohishi K."/>
            <person name="Motoyama A."/>
            <person name="Aizu T."/>
            <person name="Enomoto A."/>
            <person name="Kondo K."/>
            <person name="Tanaka S."/>
            <person name="Hara Y."/>
            <person name="Koshikawa S."/>
            <person name="Sagara H."/>
            <person name="Miura T."/>
            <person name="Yokobori S."/>
            <person name="Miyagawa K."/>
            <person name="Suzuki Y."/>
            <person name="Kubo T."/>
            <person name="Oyama M."/>
            <person name="Kohara Y."/>
            <person name="Fujiyama A."/>
            <person name="Arakawa K."/>
            <person name="Katayama T."/>
            <person name="Toyoda A."/>
            <person name="Kunieda T."/>
        </authorList>
    </citation>
    <scope>NUCLEOTIDE SEQUENCE [LARGE SCALE GENOMIC DNA]</scope>
    <source>
        <strain evidence="2 3">YOKOZUNA-1</strain>
    </source>
</reference>